<dbReference type="InterPro" id="IPR055235">
    <property type="entry name" value="ASD1_cat"/>
</dbReference>
<comment type="subunit">
    <text evidence="3">Homohexamer; trimer of dimers.</text>
</comment>
<protein>
    <recommendedName>
        <fullName evidence="4">non-reducing end alpha-L-arabinofuranosidase</fullName>
        <ecNumber evidence="4">3.2.1.55</ecNumber>
    </recommendedName>
</protein>
<dbReference type="PANTHER" id="PTHR43576:SF2">
    <property type="entry name" value="INTRACELLULAR EXO-ALPHA-L-ARABINOFURANOSIDASE 2"/>
    <property type="match status" value="1"/>
</dbReference>
<dbReference type="PANTHER" id="PTHR43576">
    <property type="entry name" value="ALPHA-L-ARABINOFURANOSIDASE C-RELATED"/>
    <property type="match status" value="1"/>
</dbReference>
<evidence type="ECO:0000256" key="5">
    <source>
        <dbReference type="ARBA" id="ARBA00022801"/>
    </source>
</evidence>
<dbReference type="EMBL" id="JAUTBB010000001">
    <property type="protein sequence ID" value="MDQ1121350.1"/>
    <property type="molecule type" value="Genomic_DNA"/>
</dbReference>
<dbReference type="InterPro" id="IPR013780">
    <property type="entry name" value="Glyco_hydro_b"/>
</dbReference>
<name>A0AAW8GJD2_9GAMM</name>
<evidence type="ECO:0000313" key="10">
    <source>
        <dbReference type="Proteomes" id="UP001234354"/>
    </source>
</evidence>
<dbReference type="Gene3D" id="3.20.20.80">
    <property type="entry name" value="Glycosidases"/>
    <property type="match status" value="1"/>
</dbReference>
<organism evidence="9 10">
    <name type="scientific">Pseudoxanthomonas winnipegensis</name>
    <dbReference type="NCBI Taxonomy" id="2480810"/>
    <lineage>
        <taxon>Bacteria</taxon>
        <taxon>Pseudomonadati</taxon>
        <taxon>Pseudomonadota</taxon>
        <taxon>Gammaproteobacteria</taxon>
        <taxon>Lysobacterales</taxon>
        <taxon>Lysobacteraceae</taxon>
        <taxon>Pseudoxanthomonas</taxon>
    </lineage>
</organism>
<dbReference type="Pfam" id="PF22848">
    <property type="entry name" value="ASD1_dom"/>
    <property type="match status" value="1"/>
</dbReference>
<evidence type="ECO:0000256" key="6">
    <source>
        <dbReference type="ARBA" id="ARBA00023277"/>
    </source>
</evidence>
<evidence type="ECO:0000256" key="7">
    <source>
        <dbReference type="ARBA" id="ARBA00023295"/>
    </source>
</evidence>
<sequence>MNSTPFVSADGIPFALEQSMNDAVGNAGAVARPILPRRWRTRLALLALGLAGAGAALAQVQVQGTLQADQPGPQVSRNVFGQFAEHLGTGIYGGIWVGEDSKISNTRGYRNDVLAALRALEVPQLRWPGGCFADDYHWRDGIGPRKDRPVRINSNWGGVEEDNAFGLHEFMGLAELIGAAPYIAGNVGSAPPSEMAQWLEYMTATHGSLAAERAANGHPAPWTVPYFGIGNELWGCGGNMRPEYTVDVYRRYQTFLRPQPGQTLFRIAPGPNEDDTTLTETLMRGAGRYIDGLSLHYYTIPPSGWPPRASSTTFDEAGWIQTLSRALLMDDYLARHSAIMDKYDPQRRVALVVDEWGTWYAPLPGTNPGFLQQQNTLRDALVASVTLDVFTAHAERVRMANIAQMVNVLQAMLLTDGPRMLRTPSYHVFMLYKPWRDATALPLKLETPAYRHAGLEVPAVHGSAVRGADGHLHVALSNLDPGQPARVRIALRGASGTRVSGQVLTAPDITSANTFAAPDTVRPAPFDGARLADGVLTATLPPRALVVLDLP</sequence>
<evidence type="ECO:0000256" key="4">
    <source>
        <dbReference type="ARBA" id="ARBA00012670"/>
    </source>
</evidence>
<keyword evidence="5 9" id="KW-0378">Hydrolase</keyword>
<dbReference type="InterPro" id="IPR010720">
    <property type="entry name" value="Alpha-L-AF_C"/>
</dbReference>
<dbReference type="Gene3D" id="2.60.40.1180">
    <property type="entry name" value="Golgi alpha-mannosidase II"/>
    <property type="match status" value="1"/>
</dbReference>
<evidence type="ECO:0000259" key="8">
    <source>
        <dbReference type="SMART" id="SM00813"/>
    </source>
</evidence>
<dbReference type="EC" id="3.2.1.55" evidence="4"/>
<keyword evidence="6" id="KW-0119">Carbohydrate metabolism</keyword>
<dbReference type="Pfam" id="PF06964">
    <property type="entry name" value="Alpha-L-AF_C"/>
    <property type="match status" value="1"/>
</dbReference>
<keyword evidence="7 9" id="KW-0326">Glycosidase</keyword>
<dbReference type="SUPFAM" id="SSF51011">
    <property type="entry name" value="Glycosyl hydrolase domain"/>
    <property type="match status" value="1"/>
</dbReference>
<reference evidence="9" key="1">
    <citation type="submission" date="2023-07" db="EMBL/GenBank/DDBJ databases">
        <title>Functional and genomic diversity of the sorghum phyllosphere microbiome.</title>
        <authorList>
            <person name="Shade A."/>
        </authorList>
    </citation>
    <scope>NUCLEOTIDE SEQUENCE</scope>
    <source>
        <strain evidence="9">SORGH_AS_0908</strain>
    </source>
</reference>
<dbReference type="SMART" id="SM00813">
    <property type="entry name" value="Alpha-L-AF_C"/>
    <property type="match status" value="1"/>
</dbReference>
<dbReference type="GO" id="GO:0046556">
    <property type="term" value="F:alpha-L-arabinofuranosidase activity"/>
    <property type="evidence" value="ECO:0007669"/>
    <property type="project" value="UniProtKB-EC"/>
</dbReference>
<dbReference type="AlphaFoldDB" id="A0AAW8GJD2"/>
<comment type="catalytic activity">
    <reaction evidence="1">
        <text>Hydrolysis of terminal non-reducing alpha-L-arabinofuranoside residues in alpha-L-arabinosides.</text>
        <dbReference type="EC" id="3.2.1.55"/>
    </reaction>
</comment>
<evidence type="ECO:0000256" key="2">
    <source>
        <dbReference type="ARBA" id="ARBA00007186"/>
    </source>
</evidence>
<evidence type="ECO:0000256" key="1">
    <source>
        <dbReference type="ARBA" id="ARBA00001462"/>
    </source>
</evidence>
<dbReference type="InterPro" id="IPR017853">
    <property type="entry name" value="GH"/>
</dbReference>
<evidence type="ECO:0000313" key="9">
    <source>
        <dbReference type="EMBL" id="MDQ1121350.1"/>
    </source>
</evidence>
<dbReference type="GO" id="GO:0000272">
    <property type="term" value="P:polysaccharide catabolic process"/>
    <property type="evidence" value="ECO:0007669"/>
    <property type="project" value="TreeGrafter"/>
</dbReference>
<dbReference type="Proteomes" id="UP001234354">
    <property type="component" value="Unassembled WGS sequence"/>
</dbReference>
<gene>
    <name evidence="9" type="ORF">QE383_003658</name>
</gene>
<evidence type="ECO:0000256" key="3">
    <source>
        <dbReference type="ARBA" id="ARBA00011165"/>
    </source>
</evidence>
<proteinExistence type="inferred from homology"/>
<dbReference type="GO" id="GO:0046373">
    <property type="term" value="P:L-arabinose metabolic process"/>
    <property type="evidence" value="ECO:0007669"/>
    <property type="project" value="InterPro"/>
</dbReference>
<comment type="similarity">
    <text evidence="2">Belongs to the glycosyl hydrolase 51 family.</text>
</comment>
<feature type="domain" description="Alpha-L-arabinofuranosidase C-terminal" evidence="8">
    <location>
        <begin position="354"/>
        <end position="544"/>
    </location>
</feature>
<dbReference type="SUPFAM" id="SSF51445">
    <property type="entry name" value="(Trans)glycosidases"/>
    <property type="match status" value="1"/>
</dbReference>
<accession>A0AAW8GJD2</accession>
<comment type="caution">
    <text evidence="9">The sequence shown here is derived from an EMBL/GenBank/DDBJ whole genome shotgun (WGS) entry which is preliminary data.</text>
</comment>